<keyword evidence="1" id="KW-0472">Membrane</keyword>
<keyword evidence="2" id="KW-0496">Mitochondrion</keyword>
<protein>
    <submittedName>
        <fullName evidence="2">NADH dehydrogenase subunit 6</fullName>
    </submittedName>
</protein>
<sequence length="149" mass="17249">MMEFFFFSFWVLSLLFWNSHNPISLCLILILTSSLTGISCWLLSSKWIGLSIILVFVGGMMVSFLYVSSLAFNQKITLIPSWNLLFFIALIILPKWNFHWLTLTPFTPTFTFNSSMSPLVLFLIFYLLLALFFVVKITESFKGSLTQKF</sequence>
<feature type="transmembrane region" description="Helical" evidence="1">
    <location>
        <begin position="84"/>
        <end position="103"/>
    </location>
</feature>
<dbReference type="AlphaFoldDB" id="W8DNC6"/>
<organism evidence="2">
    <name type="scientific">Amphiascoides atopus</name>
    <dbReference type="NCBI Taxonomy" id="1352461"/>
    <lineage>
        <taxon>Eukaryota</taxon>
        <taxon>Metazoa</taxon>
        <taxon>Ecdysozoa</taxon>
        <taxon>Arthropoda</taxon>
        <taxon>Crustacea</taxon>
        <taxon>Multicrustacea</taxon>
        <taxon>Hexanauplia</taxon>
        <taxon>Copepoda</taxon>
        <taxon>Harpacticoida</taxon>
        <taxon>Miraciidae</taxon>
        <taxon>Amphiascoides</taxon>
    </lineage>
</organism>
<reference evidence="2" key="1">
    <citation type="journal article" date="2014" name="Gene">
        <title>The mitochondrial genomes of Amphiascoides atopus and Schizopera knabeni (Harpacticoida: Miraciidae) reveal similarities between the copepod orders Harpacticoida and Poecilostomatoida.</title>
        <authorList>
            <person name="Easton E.E."/>
            <person name="Darrow E.M."/>
            <person name="Spears T."/>
            <person name="Thistle D."/>
        </authorList>
    </citation>
    <scope>NUCLEOTIDE SEQUENCE</scope>
</reference>
<gene>
    <name evidence="2" type="primary">ND6</name>
</gene>
<name>W8DNC6_9MAXI</name>
<dbReference type="GeneID" id="18667322"/>
<proteinExistence type="predicted"/>
<feature type="transmembrane region" description="Helical" evidence="1">
    <location>
        <begin position="50"/>
        <end position="72"/>
    </location>
</feature>
<feature type="transmembrane region" description="Helical" evidence="1">
    <location>
        <begin position="115"/>
        <end position="135"/>
    </location>
</feature>
<dbReference type="RefSeq" id="YP_009019481.1">
    <property type="nucleotide sequence ID" value="NC_023783.1"/>
</dbReference>
<keyword evidence="1" id="KW-0812">Transmembrane</keyword>
<dbReference type="CTD" id="4541"/>
<evidence type="ECO:0000313" key="2">
    <source>
        <dbReference type="EMBL" id="AHB52764.1"/>
    </source>
</evidence>
<evidence type="ECO:0000256" key="1">
    <source>
        <dbReference type="SAM" id="Phobius"/>
    </source>
</evidence>
<accession>W8DNC6</accession>
<dbReference type="EMBL" id="KF667526">
    <property type="protein sequence ID" value="AHB52764.1"/>
    <property type="molecule type" value="Genomic_DNA"/>
</dbReference>
<geneLocation type="mitochondrion" evidence="2"/>
<keyword evidence="1" id="KW-1133">Transmembrane helix</keyword>